<organism evidence="5 6">
    <name type="scientific">Psychrobacter urativorans</name>
    <dbReference type="NCBI Taxonomy" id="45610"/>
    <lineage>
        <taxon>Bacteria</taxon>
        <taxon>Pseudomonadati</taxon>
        <taxon>Pseudomonadota</taxon>
        <taxon>Gammaproteobacteria</taxon>
        <taxon>Moraxellales</taxon>
        <taxon>Moraxellaceae</taxon>
        <taxon>Psychrobacter</taxon>
    </lineage>
</organism>
<evidence type="ECO:0000256" key="3">
    <source>
        <dbReference type="RuleBase" id="RU000389"/>
    </source>
</evidence>
<dbReference type="PROSITE" id="PS00409">
    <property type="entry name" value="PROKAR_NTER_METHYL"/>
    <property type="match status" value="1"/>
</dbReference>
<dbReference type="KEGG" id="pur:AOC03_07810"/>
<dbReference type="Proteomes" id="UP000059847">
    <property type="component" value="Chromosome"/>
</dbReference>
<name>A0A0M4U544_9GAMM</name>
<dbReference type="AlphaFoldDB" id="A0A0M4U544"/>
<evidence type="ECO:0000256" key="2">
    <source>
        <dbReference type="ARBA" id="ARBA00022481"/>
    </source>
</evidence>
<dbReference type="Pfam" id="PF00114">
    <property type="entry name" value="Pilin"/>
    <property type="match status" value="1"/>
</dbReference>
<dbReference type="RefSeq" id="WP_062534834.1">
    <property type="nucleotide sequence ID" value="NZ_CP012678.1"/>
</dbReference>
<keyword evidence="2" id="KW-0488">Methylation</keyword>
<dbReference type="EMBL" id="CP012678">
    <property type="protein sequence ID" value="ALF59956.1"/>
    <property type="molecule type" value="Genomic_DNA"/>
</dbReference>
<gene>
    <name evidence="5" type="ORF">AOC03_07810</name>
</gene>
<dbReference type="PANTHER" id="PTHR30093">
    <property type="entry name" value="GENERAL SECRETION PATHWAY PROTEIN G"/>
    <property type="match status" value="1"/>
</dbReference>
<accession>A0A0M4U544</accession>
<dbReference type="InterPro" id="IPR001082">
    <property type="entry name" value="Pilin"/>
</dbReference>
<keyword evidence="4" id="KW-0812">Transmembrane</keyword>
<dbReference type="GO" id="GO:0044096">
    <property type="term" value="C:type IV pilus"/>
    <property type="evidence" value="ECO:0007669"/>
    <property type="project" value="TreeGrafter"/>
</dbReference>
<dbReference type="NCBIfam" id="TIGR02532">
    <property type="entry name" value="IV_pilin_GFxxxE"/>
    <property type="match status" value="1"/>
</dbReference>
<comment type="similarity">
    <text evidence="1 3">Belongs to the N-Me-Phe pilin family.</text>
</comment>
<keyword evidence="6" id="KW-1185">Reference proteome</keyword>
<dbReference type="GO" id="GO:0043107">
    <property type="term" value="P:type IV pilus-dependent motility"/>
    <property type="evidence" value="ECO:0007669"/>
    <property type="project" value="TreeGrafter"/>
</dbReference>
<dbReference type="Gene3D" id="3.30.700.10">
    <property type="entry name" value="Glycoprotein, Type 4 Pilin"/>
    <property type="match status" value="1"/>
</dbReference>
<dbReference type="PANTHER" id="PTHR30093:SF34">
    <property type="entry name" value="PREPILIN PEPTIDASE-DEPENDENT PROTEIN D"/>
    <property type="match status" value="1"/>
</dbReference>
<keyword evidence="3" id="KW-0281">Fimbrium</keyword>
<evidence type="ECO:0000256" key="1">
    <source>
        <dbReference type="ARBA" id="ARBA00005233"/>
    </source>
</evidence>
<dbReference type="OrthoDB" id="115249at2"/>
<evidence type="ECO:0000256" key="4">
    <source>
        <dbReference type="SAM" id="Phobius"/>
    </source>
</evidence>
<sequence length="163" mass="16774">MNTMQKGFTLIELMIVVAIIGILAAIAIPQYQNYIAKSQVSRVMGETGALKTAYEDCLNTGKTAIDACDMGWTGSDIMSMTTSPVTSVAGTAVTDGKNKATLATNGTIVGTFAGNASATLKDATAKTVTWTRTNEGSWTCTTTAPSKYAPAGCPTTVAKTTGG</sequence>
<keyword evidence="4" id="KW-0472">Membrane</keyword>
<dbReference type="InterPro" id="IPR045584">
    <property type="entry name" value="Pilin-like"/>
</dbReference>
<feature type="transmembrane region" description="Helical" evidence="4">
    <location>
        <begin position="7"/>
        <end position="28"/>
    </location>
</feature>
<dbReference type="SUPFAM" id="SSF54523">
    <property type="entry name" value="Pili subunits"/>
    <property type="match status" value="1"/>
</dbReference>
<evidence type="ECO:0000313" key="6">
    <source>
        <dbReference type="Proteomes" id="UP000059847"/>
    </source>
</evidence>
<dbReference type="InterPro" id="IPR012902">
    <property type="entry name" value="N_methyl_site"/>
</dbReference>
<keyword evidence="4" id="KW-1133">Transmembrane helix</keyword>
<proteinExistence type="inferred from homology"/>
<dbReference type="STRING" id="45610.AOC03_07810"/>
<evidence type="ECO:0000313" key="5">
    <source>
        <dbReference type="EMBL" id="ALF59956.1"/>
    </source>
</evidence>
<dbReference type="Pfam" id="PF07963">
    <property type="entry name" value="N_methyl"/>
    <property type="match status" value="1"/>
</dbReference>
<protein>
    <submittedName>
        <fullName evidence="5">Fimbrial protein</fullName>
    </submittedName>
</protein>
<reference evidence="5 6" key="1">
    <citation type="submission" date="2015-09" db="EMBL/GenBank/DDBJ databases">
        <title>Complete genome of Psychrobacter urativorans R10.10B.</title>
        <authorList>
            <person name="See-Too W.S."/>
            <person name="Chan K.G."/>
        </authorList>
    </citation>
    <scope>NUCLEOTIDE SEQUENCE [LARGE SCALE GENOMIC DNA]</scope>
    <source>
        <strain evidence="5 6">R10.10B</strain>
    </source>
</reference>
<dbReference type="GO" id="GO:0007155">
    <property type="term" value="P:cell adhesion"/>
    <property type="evidence" value="ECO:0007669"/>
    <property type="project" value="InterPro"/>
</dbReference>